<feature type="compositionally biased region" description="Basic and acidic residues" evidence="1">
    <location>
        <begin position="1"/>
        <end position="19"/>
    </location>
</feature>
<organism evidence="3 4">
    <name type="scientific">Gaopeijia maritima</name>
    <dbReference type="NCBI Taxonomy" id="3119007"/>
    <lineage>
        <taxon>Bacteria</taxon>
        <taxon>Pseudomonadati</taxon>
        <taxon>Gemmatimonadota</taxon>
        <taxon>Longimicrobiia</taxon>
        <taxon>Gaopeijiales</taxon>
        <taxon>Gaopeijiaceae</taxon>
        <taxon>Gaopeijia</taxon>
    </lineage>
</organism>
<name>A0ABU9EB94_9BACT</name>
<protein>
    <submittedName>
        <fullName evidence="3">Uncharacterized protein</fullName>
    </submittedName>
</protein>
<evidence type="ECO:0000313" key="3">
    <source>
        <dbReference type="EMBL" id="MEK9501379.1"/>
    </source>
</evidence>
<proteinExistence type="predicted"/>
<keyword evidence="2" id="KW-0472">Membrane</keyword>
<accession>A0ABU9EB94</accession>
<feature type="transmembrane region" description="Helical" evidence="2">
    <location>
        <begin position="200"/>
        <end position="220"/>
    </location>
</feature>
<sequence>MPAPSAHDDTPSPDDHTPPSDDAAAGRPRRLSRRARRVLRDLHQRTWELEFLMSGALAVALGQLPGRIDDGYNRVFPLLGEGLGLLATMGYQYLKLIVYTLILTFVVHIGLRAFWVSLIGLDSVFPRGIRWNRTRYGPISVAYLRRHLPSVRELIVRTDGIASVLFAAAFQLVAVFLLSIVLVTAVTAPLLLLEHFGVRVPLVGPILATTAITIAGLLTLPRALDRFLGHRIAPDGRVARWIRLSHAVNLRVFGHAVYGPAQQTLASQIGGRRAGGLIAVVVFGVVAVFMVRDVLIQRERLRLSPLTFVPAIPGAAGVDPRYYESQWLDGPPSLPVPSIPADALDDESAWLRLFVPFRATADPEAMAVICPALEPLSRTGLRMVRPERGLPSDTLRPRVEQSLDCAQRLWDVRLDENPLPRDAVFATHPITGLPGLSWYIEVRALPTGRHLLTVRRSDAAYRADLLDADGDDPPTRHHHEIPFWR</sequence>
<evidence type="ECO:0000256" key="2">
    <source>
        <dbReference type="SAM" id="Phobius"/>
    </source>
</evidence>
<feature type="region of interest" description="Disordered" evidence="1">
    <location>
        <begin position="1"/>
        <end position="30"/>
    </location>
</feature>
<keyword evidence="4" id="KW-1185">Reference proteome</keyword>
<keyword evidence="2" id="KW-1133">Transmembrane helix</keyword>
<reference evidence="3 4" key="1">
    <citation type="submission" date="2024-02" db="EMBL/GenBank/DDBJ databases">
        <title>A novel Gemmatimonadota bacterium.</title>
        <authorList>
            <person name="Du Z.-J."/>
            <person name="Ye Y.-Q."/>
        </authorList>
    </citation>
    <scope>NUCLEOTIDE SEQUENCE [LARGE SCALE GENOMIC DNA]</scope>
    <source>
        <strain evidence="3 4">DH-20</strain>
    </source>
</reference>
<feature type="transmembrane region" description="Helical" evidence="2">
    <location>
        <begin position="96"/>
        <end position="115"/>
    </location>
</feature>
<keyword evidence="2" id="KW-0812">Transmembrane</keyword>
<dbReference type="EMBL" id="JBBHLI010000005">
    <property type="protein sequence ID" value="MEK9501379.1"/>
    <property type="molecule type" value="Genomic_DNA"/>
</dbReference>
<feature type="transmembrane region" description="Helical" evidence="2">
    <location>
        <begin position="274"/>
        <end position="295"/>
    </location>
</feature>
<dbReference type="Proteomes" id="UP001484239">
    <property type="component" value="Unassembled WGS sequence"/>
</dbReference>
<gene>
    <name evidence="3" type="ORF">WI372_10365</name>
</gene>
<dbReference type="RefSeq" id="WP_405275853.1">
    <property type="nucleotide sequence ID" value="NZ_CP144380.1"/>
</dbReference>
<feature type="transmembrane region" description="Helical" evidence="2">
    <location>
        <begin position="160"/>
        <end position="193"/>
    </location>
</feature>
<evidence type="ECO:0000313" key="4">
    <source>
        <dbReference type="Proteomes" id="UP001484239"/>
    </source>
</evidence>
<comment type="caution">
    <text evidence="3">The sequence shown here is derived from an EMBL/GenBank/DDBJ whole genome shotgun (WGS) entry which is preliminary data.</text>
</comment>
<evidence type="ECO:0000256" key="1">
    <source>
        <dbReference type="SAM" id="MobiDB-lite"/>
    </source>
</evidence>